<dbReference type="STRING" id="1867952.MTBPR1_270003"/>
<keyword evidence="1" id="KW-0472">Membrane</keyword>
<gene>
    <name evidence="3" type="primary">mamS</name>
    <name evidence="3" type="ORF">MTBPR1_270003</name>
</gene>
<proteinExistence type="predicted"/>
<feature type="transmembrane region" description="Helical" evidence="1">
    <location>
        <begin position="6"/>
        <end position="29"/>
    </location>
</feature>
<accession>A0A1C3RH65</accession>
<dbReference type="OrthoDB" id="7349442at2"/>
<feature type="domain" description="Magnetosome protein MamS/MamX" evidence="2">
    <location>
        <begin position="95"/>
        <end position="180"/>
    </location>
</feature>
<evidence type="ECO:0000313" key="3">
    <source>
        <dbReference type="EMBL" id="SCA56620.1"/>
    </source>
</evidence>
<name>A0A1C3RH65_9PROT</name>
<dbReference type="Proteomes" id="UP000231658">
    <property type="component" value="Unassembled WGS sequence"/>
</dbReference>
<keyword evidence="1" id="KW-1133">Transmembrane helix</keyword>
<dbReference type="NCBIfam" id="NF040991">
    <property type="entry name" value="MamS"/>
    <property type="match status" value="1"/>
</dbReference>
<evidence type="ECO:0000256" key="1">
    <source>
        <dbReference type="SAM" id="Phobius"/>
    </source>
</evidence>
<sequence>MKIEHLVLGAGGLAFAGMIIGALVSSGLYEPNAREALKEVKREQVRNQTQEMTTSNQMLATPKGNTAQQTTGGELAWNRPDAQMGQMQALTQAKTLKYEGNVLRMISRGDTIGWGQVHIWVDTGPGVSKEVSIGPNWFLNHLGCRLSKNKMVRGVAYKFDKNDPNGLLYAKNIVVDGITCRLRNDEGFALWSNRLG</sequence>
<evidence type="ECO:0000313" key="4">
    <source>
        <dbReference type="Proteomes" id="UP000231658"/>
    </source>
</evidence>
<dbReference type="EMBL" id="FLYE01000020">
    <property type="protein sequence ID" value="SCA56620.1"/>
    <property type="molecule type" value="Genomic_DNA"/>
</dbReference>
<dbReference type="AlphaFoldDB" id="A0A1C3RH65"/>
<reference evidence="3 4" key="1">
    <citation type="submission" date="2016-07" db="EMBL/GenBank/DDBJ databases">
        <authorList>
            <person name="Lefevre C.T."/>
        </authorList>
    </citation>
    <scope>NUCLEOTIDE SEQUENCE [LARGE SCALE GENOMIC DNA]</scope>
    <source>
        <strain evidence="3">PR1</strain>
    </source>
</reference>
<organism evidence="3 4">
    <name type="scientific">Candidatus Terasakiella magnetica</name>
    <dbReference type="NCBI Taxonomy" id="1867952"/>
    <lineage>
        <taxon>Bacteria</taxon>
        <taxon>Pseudomonadati</taxon>
        <taxon>Pseudomonadota</taxon>
        <taxon>Alphaproteobacteria</taxon>
        <taxon>Rhodospirillales</taxon>
        <taxon>Terasakiellaceae</taxon>
        <taxon>Terasakiella</taxon>
    </lineage>
</organism>
<protein>
    <submittedName>
        <fullName evidence="3">Putative Magnetosome protein MamS</fullName>
    </submittedName>
</protein>
<dbReference type="Pfam" id="PF26390">
    <property type="entry name" value="MamS_MamX"/>
    <property type="match status" value="1"/>
</dbReference>
<keyword evidence="4" id="KW-1185">Reference proteome</keyword>
<dbReference type="RefSeq" id="WP_069188718.1">
    <property type="nucleotide sequence ID" value="NZ_FLYE01000020.1"/>
</dbReference>
<dbReference type="InterPro" id="IPR058837">
    <property type="entry name" value="MamS_MamX_dom"/>
</dbReference>
<keyword evidence="1" id="KW-0812">Transmembrane</keyword>
<evidence type="ECO:0000259" key="2">
    <source>
        <dbReference type="Pfam" id="PF26390"/>
    </source>
</evidence>